<comment type="caution">
    <text evidence="2">The sequence shown here is derived from an EMBL/GenBank/DDBJ whole genome shotgun (WGS) entry which is preliminary data.</text>
</comment>
<sequence length="81" mass="8446">MTELLWLGPSSHLFNLSQPHHSIGTHPQPASELGSTAAQGALPPPPDAKPPPPPPLGGQPEANQDRQPEGNTLEGYCVPDA</sequence>
<protein>
    <submittedName>
        <fullName evidence="2">Uncharacterized protein</fullName>
    </submittedName>
</protein>
<keyword evidence="3" id="KW-1185">Reference proteome</keyword>
<name>A0AAN8B3E0_9TELE</name>
<dbReference type="AlphaFoldDB" id="A0AAN8B3E0"/>
<dbReference type="EMBL" id="JAULUE010002066">
    <property type="protein sequence ID" value="KAK5877745.1"/>
    <property type="molecule type" value="Genomic_DNA"/>
</dbReference>
<dbReference type="Proteomes" id="UP001335648">
    <property type="component" value="Unassembled WGS sequence"/>
</dbReference>
<proteinExistence type="predicted"/>
<evidence type="ECO:0000313" key="2">
    <source>
        <dbReference type="EMBL" id="KAK5877745.1"/>
    </source>
</evidence>
<gene>
    <name evidence="2" type="ORF">CesoFtcFv8_025222</name>
</gene>
<accession>A0AAN8B3E0</accession>
<feature type="compositionally biased region" description="Pro residues" evidence="1">
    <location>
        <begin position="42"/>
        <end position="57"/>
    </location>
</feature>
<evidence type="ECO:0000313" key="3">
    <source>
        <dbReference type="Proteomes" id="UP001335648"/>
    </source>
</evidence>
<evidence type="ECO:0000256" key="1">
    <source>
        <dbReference type="SAM" id="MobiDB-lite"/>
    </source>
</evidence>
<reference evidence="2 3" key="1">
    <citation type="journal article" date="2023" name="Mol. Biol. Evol.">
        <title>Genomics of Secondarily Temperate Adaptation in the Only Non-Antarctic Icefish.</title>
        <authorList>
            <person name="Rivera-Colon A.G."/>
            <person name="Rayamajhi N."/>
            <person name="Minhas B.F."/>
            <person name="Madrigal G."/>
            <person name="Bilyk K.T."/>
            <person name="Yoon V."/>
            <person name="Hune M."/>
            <person name="Gregory S."/>
            <person name="Cheng C.H.C."/>
            <person name="Catchen J.M."/>
        </authorList>
    </citation>
    <scope>NUCLEOTIDE SEQUENCE [LARGE SCALE GENOMIC DNA]</scope>
    <source>
        <strain evidence="2">JC2023a</strain>
    </source>
</reference>
<feature type="region of interest" description="Disordered" evidence="1">
    <location>
        <begin position="1"/>
        <end position="81"/>
    </location>
</feature>
<organism evidence="2 3">
    <name type="scientific">Champsocephalus esox</name>
    <name type="common">pike icefish</name>
    <dbReference type="NCBI Taxonomy" id="159716"/>
    <lineage>
        <taxon>Eukaryota</taxon>
        <taxon>Metazoa</taxon>
        <taxon>Chordata</taxon>
        <taxon>Craniata</taxon>
        <taxon>Vertebrata</taxon>
        <taxon>Euteleostomi</taxon>
        <taxon>Actinopterygii</taxon>
        <taxon>Neopterygii</taxon>
        <taxon>Teleostei</taxon>
        <taxon>Neoteleostei</taxon>
        <taxon>Acanthomorphata</taxon>
        <taxon>Eupercaria</taxon>
        <taxon>Perciformes</taxon>
        <taxon>Notothenioidei</taxon>
        <taxon>Channichthyidae</taxon>
        <taxon>Champsocephalus</taxon>
    </lineage>
</organism>